<sequence length="252" mass="25731">MDTTEISAVVTGGASGLGLATARRLVEGGAHVVLLDLKESGGAAAAAGLGARFVAGDVVTEDGVAAALDAAEEQGPLRAVVHCAGRGRQLRVLRKDGTPGSLDDFADVVTLNLVGSFNVLRLAAARMSANDPVDGERGAVVLTSSVAAWEGQIGQVNYAASKAGVVGMTLVAARDLAARLIRVATIAPGLFDTPLLARLSDDVRDALGTSVPHPSRLGDPDEFAALAMHVLENPMINGETIRLDGGLRMAPR</sequence>
<comment type="similarity">
    <text evidence="1">Belongs to the short-chain dehydrogenases/reductases (SDR) family.</text>
</comment>
<organism evidence="4 5">
    <name type="scientific">Pseudonocardia sulfidoxydans NBRC 16205</name>
    <dbReference type="NCBI Taxonomy" id="1223511"/>
    <lineage>
        <taxon>Bacteria</taxon>
        <taxon>Bacillati</taxon>
        <taxon>Actinomycetota</taxon>
        <taxon>Actinomycetes</taxon>
        <taxon>Pseudonocardiales</taxon>
        <taxon>Pseudonocardiaceae</taxon>
        <taxon>Pseudonocardia</taxon>
    </lineage>
</organism>
<protein>
    <submittedName>
        <fullName evidence="4">3-hydroxy-2-methylbutyryl-CoA dehydrogenase</fullName>
    </submittedName>
</protein>
<dbReference type="PROSITE" id="PS00061">
    <property type="entry name" value="ADH_SHORT"/>
    <property type="match status" value="1"/>
</dbReference>
<dbReference type="InterPro" id="IPR057326">
    <property type="entry name" value="KR_dom"/>
</dbReference>
<evidence type="ECO:0000313" key="5">
    <source>
        <dbReference type="Proteomes" id="UP000321685"/>
    </source>
</evidence>
<proteinExistence type="inferred from homology"/>
<accession>A0A511DE78</accession>
<dbReference type="OrthoDB" id="9795647at2"/>
<evidence type="ECO:0000256" key="2">
    <source>
        <dbReference type="ARBA" id="ARBA00023002"/>
    </source>
</evidence>
<evidence type="ECO:0000259" key="3">
    <source>
        <dbReference type="SMART" id="SM00822"/>
    </source>
</evidence>
<dbReference type="InterPro" id="IPR002347">
    <property type="entry name" value="SDR_fam"/>
</dbReference>
<evidence type="ECO:0000313" key="4">
    <source>
        <dbReference type="EMBL" id="GEL23082.1"/>
    </source>
</evidence>
<dbReference type="InterPro" id="IPR020904">
    <property type="entry name" value="Sc_DH/Rdtase_CS"/>
</dbReference>
<dbReference type="EMBL" id="BJVJ01000015">
    <property type="protein sequence ID" value="GEL23082.1"/>
    <property type="molecule type" value="Genomic_DNA"/>
</dbReference>
<dbReference type="InterPro" id="IPR036291">
    <property type="entry name" value="NAD(P)-bd_dom_sf"/>
</dbReference>
<dbReference type="SUPFAM" id="SSF51735">
    <property type="entry name" value="NAD(P)-binding Rossmann-fold domains"/>
    <property type="match status" value="1"/>
</dbReference>
<comment type="caution">
    <text evidence="4">The sequence shown here is derived from an EMBL/GenBank/DDBJ whole genome shotgun (WGS) entry which is preliminary data.</text>
</comment>
<reference evidence="4 5" key="1">
    <citation type="submission" date="2019-07" db="EMBL/GenBank/DDBJ databases">
        <title>Whole genome shotgun sequence of Pseudonocardia sulfidoxydans NBRC 16205.</title>
        <authorList>
            <person name="Hosoyama A."/>
            <person name="Uohara A."/>
            <person name="Ohji S."/>
            <person name="Ichikawa N."/>
        </authorList>
    </citation>
    <scope>NUCLEOTIDE SEQUENCE [LARGE SCALE GENOMIC DNA]</scope>
    <source>
        <strain evidence="4 5">NBRC 16205</strain>
    </source>
</reference>
<dbReference type="PRINTS" id="PR00081">
    <property type="entry name" value="GDHRDH"/>
</dbReference>
<feature type="domain" description="Ketoreductase" evidence="3">
    <location>
        <begin position="8"/>
        <end position="194"/>
    </location>
</feature>
<dbReference type="PANTHER" id="PTHR43658">
    <property type="entry name" value="SHORT-CHAIN DEHYDROGENASE/REDUCTASE"/>
    <property type="match status" value="1"/>
</dbReference>
<gene>
    <name evidence="4" type="ORF">PSU4_20360</name>
</gene>
<dbReference type="RefSeq" id="WP_147105493.1">
    <property type="nucleotide sequence ID" value="NZ_BJVJ01000015.1"/>
</dbReference>
<keyword evidence="5" id="KW-1185">Reference proteome</keyword>
<dbReference type="PANTHER" id="PTHR43658:SF8">
    <property type="entry name" value="17-BETA-HYDROXYSTEROID DEHYDROGENASE 14-RELATED"/>
    <property type="match status" value="1"/>
</dbReference>
<name>A0A511DE78_9PSEU</name>
<evidence type="ECO:0000256" key="1">
    <source>
        <dbReference type="ARBA" id="ARBA00006484"/>
    </source>
</evidence>
<keyword evidence="2" id="KW-0560">Oxidoreductase</keyword>
<dbReference type="Gene3D" id="3.40.50.720">
    <property type="entry name" value="NAD(P)-binding Rossmann-like Domain"/>
    <property type="match status" value="1"/>
</dbReference>
<dbReference type="AlphaFoldDB" id="A0A511DE78"/>
<dbReference type="Proteomes" id="UP000321685">
    <property type="component" value="Unassembled WGS sequence"/>
</dbReference>
<dbReference type="Pfam" id="PF00106">
    <property type="entry name" value="adh_short"/>
    <property type="match status" value="1"/>
</dbReference>
<dbReference type="GO" id="GO:0016491">
    <property type="term" value="F:oxidoreductase activity"/>
    <property type="evidence" value="ECO:0007669"/>
    <property type="project" value="UniProtKB-KW"/>
</dbReference>
<dbReference type="SMART" id="SM00822">
    <property type="entry name" value="PKS_KR"/>
    <property type="match status" value="1"/>
</dbReference>